<dbReference type="Proteomes" id="UP000790580">
    <property type="component" value="Unassembled WGS sequence"/>
</dbReference>
<evidence type="ECO:0000256" key="11">
    <source>
        <dbReference type="PIRNR" id="PIRNR004803"/>
    </source>
</evidence>
<dbReference type="InterPro" id="IPR004613">
    <property type="entry name" value="RNase_J"/>
</dbReference>
<comment type="subunit">
    <text evidence="10">Homodimer, may be a subunit of the RNA degradosome.</text>
</comment>
<dbReference type="Gene3D" id="3.40.50.10710">
    <property type="entry name" value="Metallo-hydrolase/oxidoreductase"/>
    <property type="match status" value="1"/>
</dbReference>
<dbReference type="PIRSF" id="PIRSF004803">
    <property type="entry name" value="RnjA"/>
    <property type="match status" value="1"/>
</dbReference>
<feature type="binding site" evidence="10">
    <location>
        <begin position="363"/>
        <end position="367"/>
    </location>
    <ligand>
        <name>substrate</name>
    </ligand>
</feature>
<dbReference type="Gene3D" id="3.10.20.580">
    <property type="match status" value="1"/>
</dbReference>
<proteinExistence type="inferred from homology"/>
<dbReference type="InterPro" id="IPR011108">
    <property type="entry name" value="RMMBL"/>
</dbReference>
<keyword evidence="1 10" id="KW-0963">Cytoplasm</keyword>
<dbReference type="InterPro" id="IPR036866">
    <property type="entry name" value="RibonucZ/Hydroxyglut_hydro"/>
</dbReference>
<evidence type="ECO:0000256" key="2">
    <source>
        <dbReference type="ARBA" id="ARBA00022552"/>
    </source>
</evidence>
<evidence type="ECO:0000313" key="14">
    <source>
        <dbReference type="Proteomes" id="UP000790580"/>
    </source>
</evidence>
<dbReference type="Pfam" id="PF22505">
    <property type="entry name" value="RNase_J_b_CASP"/>
    <property type="match status" value="1"/>
</dbReference>
<evidence type="ECO:0000256" key="1">
    <source>
        <dbReference type="ARBA" id="ARBA00022490"/>
    </source>
</evidence>
<gene>
    <name evidence="10" type="primary">rnj</name>
    <name evidence="13" type="ORF">KS407_14820</name>
</gene>
<evidence type="ECO:0000256" key="4">
    <source>
        <dbReference type="ARBA" id="ARBA00022723"/>
    </source>
</evidence>
<comment type="similarity">
    <text evidence="10 11">Belongs to the metallo-beta-lactamase superfamily. RNA-metabolizing metallo-beta-lactamase-like family. Bacterial RNase J subfamily.</text>
</comment>
<keyword evidence="5 10" id="KW-0255">Endonuclease</keyword>
<evidence type="ECO:0000256" key="10">
    <source>
        <dbReference type="HAMAP-Rule" id="MF_01491"/>
    </source>
</evidence>
<comment type="function">
    <text evidence="10">An RNase that has 5'-3' exonuclease and possibly endonuclease activity. Involved in maturation of rRNA and in some organisms also mRNA maturation and/or decay.</text>
</comment>
<comment type="caution">
    <text evidence="13">The sequence shown here is derived from an EMBL/GenBank/DDBJ whole genome shotgun (WGS) entry which is preliminary data.</text>
</comment>
<evidence type="ECO:0000256" key="8">
    <source>
        <dbReference type="ARBA" id="ARBA00022839"/>
    </source>
</evidence>
<dbReference type="Pfam" id="PF07521">
    <property type="entry name" value="RMMBL"/>
    <property type="match status" value="1"/>
</dbReference>
<feature type="domain" description="Metallo-beta-lactamase" evidence="12">
    <location>
        <begin position="21"/>
        <end position="216"/>
    </location>
</feature>
<name>A0ABS6JVS9_9BACI</name>
<evidence type="ECO:0000256" key="7">
    <source>
        <dbReference type="ARBA" id="ARBA00022833"/>
    </source>
</evidence>
<dbReference type="EMBL" id="JAHQCR010000057">
    <property type="protein sequence ID" value="MBU9722687.1"/>
    <property type="molecule type" value="Genomic_DNA"/>
</dbReference>
<dbReference type="EC" id="3.1.-.-" evidence="10 11"/>
<reference evidence="13 14" key="1">
    <citation type="submission" date="2021-06" db="EMBL/GenBank/DDBJ databases">
        <title>Bacillus sp. RD4P76, an endophyte from a halophyte.</title>
        <authorList>
            <person name="Sun J.-Q."/>
        </authorList>
    </citation>
    <scope>NUCLEOTIDE SEQUENCE [LARGE SCALE GENOMIC DNA]</scope>
    <source>
        <strain evidence="13 14">JCM 17098</strain>
    </source>
</reference>
<evidence type="ECO:0000256" key="3">
    <source>
        <dbReference type="ARBA" id="ARBA00022722"/>
    </source>
</evidence>
<comment type="subcellular location">
    <subcellularLocation>
        <location evidence="10 11">Cytoplasm</location>
    </subcellularLocation>
</comment>
<dbReference type="InterPro" id="IPR041636">
    <property type="entry name" value="RNase_J_C"/>
</dbReference>
<dbReference type="NCBIfam" id="TIGR00649">
    <property type="entry name" value="MG423"/>
    <property type="match status" value="1"/>
</dbReference>
<dbReference type="SUPFAM" id="SSF56281">
    <property type="entry name" value="Metallo-hydrolase/oxidoreductase"/>
    <property type="match status" value="1"/>
</dbReference>
<evidence type="ECO:0000256" key="9">
    <source>
        <dbReference type="ARBA" id="ARBA00022884"/>
    </source>
</evidence>
<dbReference type="Pfam" id="PF17770">
    <property type="entry name" value="RNase_J_C"/>
    <property type="match status" value="1"/>
</dbReference>
<keyword evidence="14" id="KW-1185">Reference proteome</keyword>
<organism evidence="13 14">
    <name type="scientific">Evansella alkalicola</name>
    <dbReference type="NCBI Taxonomy" id="745819"/>
    <lineage>
        <taxon>Bacteria</taxon>
        <taxon>Bacillati</taxon>
        <taxon>Bacillota</taxon>
        <taxon>Bacilli</taxon>
        <taxon>Bacillales</taxon>
        <taxon>Bacillaceae</taxon>
        <taxon>Evansella</taxon>
    </lineage>
</organism>
<evidence type="ECO:0000259" key="12">
    <source>
        <dbReference type="SMART" id="SM00849"/>
    </source>
</evidence>
<dbReference type="HAMAP" id="MF_01491">
    <property type="entry name" value="RNase_J_bact"/>
    <property type="match status" value="1"/>
</dbReference>
<comment type="cofactor">
    <cofactor evidence="11">
        <name>Zn(2+)</name>
        <dbReference type="ChEBI" id="CHEBI:29105"/>
    </cofactor>
    <text evidence="11">Binds 2 Zn(2+) ions per subunit. It is not clear if Zn(2+) or Mg(2+) is physiologically important.</text>
</comment>
<keyword evidence="3 10" id="KW-0540">Nuclease</keyword>
<sequence length="554" mass="60943">MSNQQTEKIRLFSLGGIGEIGKNMYVIELDDEILVIDGGLMFPDDDMLGVDVVIPDITYLKENKDRVRGIILTHGHEDHIGAIPYILRDLDIPVYGTKLTLALVADHCRDLEVAISPKLVEINSDSKVRVGKTPVSFFRTTHSIPDSIGIIVHTSQGPIVHTGDFKFDQNPVDGKLTEIGKLADIGEKGVLCLLSDSTNAERPGITASESVVAKGLKEAFYNAPGRIFVATFSSNIHRIQQVINATTNNNRKLTVVGKSLEHVVNIGLGLGYLIDEQGIIININDALKSKDDDLVILTAGSQGEPLTSLSKMTNGSHSLKIKSTDRVIISASPISGNEKSFSKLIDMLSRLGTEIVYGQDYVHTSGHGSAEELKQMVNLIKPKYFVPIHGEYRMQHAHAQIAKTCGILSDNIFLLNRGESVEFIKKTANRGNNVPYGNVLIDGLGIGDVGNIVLRDRRLLSKDGIIVTVITLNKKRNQILSGPDIISRGFVYVRESEELIMNAESLVKSAVNDSIEHGLSDWSQLKQQIRDQLGRFLYEKTKRRPMIIPIIMEA</sequence>
<keyword evidence="4 11" id="KW-0479">Metal-binding</keyword>
<keyword evidence="7" id="KW-0862">Zinc</keyword>
<dbReference type="PANTHER" id="PTHR43694">
    <property type="entry name" value="RIBONUCLEASE J"/>
    <property type="match status" value="1"/>
</dbReference>
<dbReference type="PANTHER" id="PTHR43694:SF4">
    <property type="entry name" value="RIBONUCLEASE J 2"/>
    <property type="match status" value="1"/>
</dbReference>
<dbReference type="Gene3D" id="3.60.15.10">
    <property type="entry name" value="Ribonuclease Z/Hydroxyacylglutathione hydrolase-like"/>
    <property type="match status" value="1"/>
</dbReference>
<dbReference type="RefSeq" id="WP_088075639.1">
    <property type="nucleotide sequence ID" value="NZ_JAHQCR010000057.1"/>
</dbReference>
<dbReference type="InterPro" id="IPR001587">
    <property type="entry name" value="RNase_J_CS"/>
</dbReference>
<dbReference type="InterPro" id="IPR042173">
    <property type="entry name" value="RNase_J_2"/>
</dbReference>
<keyword evidence="2 10" id="KW-0698">rRNA processing</keyword>
<keyword evidence="9 10" id="KW-0694">RNA-binding</keyword>
<protein>
    <recommendedName>
        <fullName evidence="10 11">Ribonuclease J</fullName>
        <shortName evidence="10">RNase J</shortName>
        <ecNumber evidence="10 11">3.1.-.-</ecNumber>
    </recommendedName>
</protein>
<evidence type="ECO:0000256" key="6">
    <source>
        <dbReference type="ARBA" id="ARBA00022801"/>
    </source>
</evidence>
<dbReference type="InterPro" id="IPR001279">
    <property type="entry name" value="Metallo-B-lactamas"/>
</dbReference>
<evidence type="ECO:0000313" key="13">
    <source>
        <dbReference type="EMBL" id="MBU9722687.1"/>
    </source>
</evidence>
<dbReference type="CDD" id="cd07714">
    <property type="entry name" value="RNaseJ_MBL-fold"/>
    <property type="match status" value="1"/>
</dbReference>
<dbReference type="Pfam" id="PF00753">
    <property type="entry name" value="Lactamase_B"/>
    <property type="match status" value="1"/>
</dbReference>
<dbReference type="PROSITE" id="PS01292">
    <property type="entry name" value="UPF0036"/>
    <property type="match status" value="1"/>
</dbReference>
<dbReference type="SMART" id="SM00849">
    <property type="entry name" value="Lactamase_B"/>
    <property type="match status" value="1"/>
</dbReference>
<accession>A0ABS6JVS9</accession>
<keyword evidence="8 10" id="KW-0269">Exonuclease</keyword>
<dbReference type="InterPro" id="IPR055132">
    <property type="entry name" value="RNase_J_b_CASP"/>
</dbReference>
<dbReference type="InterPro" id="IPR030854">
    <property type="entry name" value="RNase_J_bac"/>
</dbReference>
<keyword evidence="6 10" id="KW-0378">Hydrolase</keyword>
<evidence type="ECO:0000256" key="5">
    <source>
        <dbReference type="ARBA" id="ARBA00022759"/>
    </source>
</evidence>